<keyword evidence="4" id="KW-1185">Reference proteome</keyword>
<keyword evidence="1" id="KW-0175">Coiled coil</keyword>
<evidence type="ECO:0000313" key="4">
    <source>
        <dbReference type="Proteomes" id="UP000273044"/>
    </source>
</evidence>
<reference evidence="3 4" key="1">
    <citation type="submission" date="2018-12" db="EMBL/GenBank/DDBJ databases">
        <authorList>
            <consortium name="Pathogen Informatics"/>
        </authorList>
    </citation>
    <scope>NUCLEOTIDE SEQUENCE [LARGE SCALE GENOMIC DNA]</scope>
    <source>
        <strain evidence="3 4">NCTC12967</strain>
    </source>
</reference>
<reference evidence="2" key="2">
    <citation type="submission" date="2021-03" db="EMBL/GenBank/DDBJ databases">
        <title>Human Oral Microbial Genomes.</title>
        <authorList>
            <person name="Johnston C.D."/>
            <person name="Chen T."/>
            <person name="Dewhirst F.E."/>
        </authorList>
    </citation>
    <scope>NUCLEOTIDE SEQUENCE</scope>
    <source>
        <strain evidence="2">F0714</strain>
    </source>
</reference>
<evidence type="ECO:0000313" key="2">
    <source>
        <dbReference type="EMBL" id="QUC12519.1"/>
    </source>
</evidence>
<proteinExistence type="predicted"/>
<sequence>MSQQQAPADFGRVDPDGTVYVRVGDTERSVGQIPDSTPEEALAFYTRRYENLAAEVTLLVSRVETQTMSPEEARKAIGTARTNVTEANAVGDLAALTARLDALEELLPAQIEARKAARAEQNANTIAAKHAMVNEAEALASGNDWRRGVDRFRELLEEWKALPRVDRTTDNELWHRFSSARTQYTRRRKAHFSELNARRDEAKRLKEQIIAEATPLAESTDWGPTAGAFRDLMARWRAAGSARRADDESLWARFHALQDQFFKARSAAQHAVDGEQAENLAAKTALLEQAERDLADVTDVDAAKTTLRGFLSKFSEIGHVPRAAMRDLDSRVRKLSDRVGELEAERWRRTDPEARKRAEDTVALFQSQVDKLTKDLDAAEAAGDARKAKDVRKSLETYTSWLDQARQTLQDFQDM</sequence>
<dbReference type="AlphaFoldDB" id="A0A3N4CXZ2"/>
<organism evidence="3 4">
    <name type="scientific">Arachnia propionica</name>
    <dbReference type="NCBI Taxonomy" id="1750"/>
    <lineage>
        <taxon>Bacteria</taxon>
        <taxon>Bacillati</taxon>
        <taxon>Actinomycetota</taxon>
        <taxon>Actinomycetes</taxon>
        <taxon>Propionibacteriales</taxon>
        <taxon>Propionibacteriaceae</taxon>
        <taxon>Arachnia</taxon>
    </lineage>
</organism>
<protein>
    <submittedName>
        <fullName evidence="2">DUF349 domain-containing protein</fullName>
    </submittedName>
    <submittedName>
        <fullName evidence="3">Domain of Uncharacterized Function (DUF349)</fullName>
    </submittedName>
</protein>
<accession>A0A3N4CXZ2</accession>
<dbReference type="EMBL" id="CP072385">
    <property type="protein sequence ID" value="QUC12519.1"/>
    <property type="molecule type" value="Genomic_DNA"/>
</dbReference>
<evidence type="ECO:0000313" key="3">
    <source>
        <dbReference type="EMBL" id="VEH70307.1"/>
    </source>
</evidence>
<dbReference type="GeneID" id="64407069"/>
<dbReference type="OrthoDB" id="5422202at2"/>
<evidence type="ECO:0000256" key="1">
    <source>
        <dbReference type="SAM" id="Coils"/>
    </source>
</evidence>
<dbReference type="InterPro" id="IPR007139">
    <property type="entry name" value="DUF349"/>
</dbReference>
<gene>
    <name evidence="2" type="ORF">J5A53_07630</name>
    <name evidence="3" type="ORF">NCTC12967_01602</name>
</gene>
<dbReference type="Pfam" id="PF03993">
    <property type="entry name" value="DUF349"/>
    <property type="match status" value="3"/>
</dbReference>
<dbReference type="RefSeq" id="WP_041696441.1">
    <property type="nucleotide sequence ID" value="NZ_CAJZDL010000069.1"/>
</dbReference>
<dbReference type="EMBL" id="LR134406">
    <property type="protein sequence ID" value="VEH70307.1"/>
    <property type="molecule type" value="Genomic_DNA"/>
</dbReference>
<name>A0A3N4CXZ2_9ACTN</name>
<feature type="coiled-coil region" evidence="1">
    <location>
        <begin position="325"/>
        <end position="382"/>
    </location>
</feature>
<dbReference type="Proteomes" id="UP000273044">
    <property type="component" value="Chromosome"/>
</dbReference>
<dbReference type="Proteomes" id="UP000677180">
    <property type="component" value="Chromosome"/>
</dbReference>